<organism evidence="1 2">
    <name type="scientific">Flemingia macrophylla</name>
    <dbReference type="NCBI Taxonomy" id="520843"/>
    <lineage>
        <taxon>Eukaryota</taxon>
        <taxon>Viridiplantae</taxon>
        <taxon>Streptophyta</taxon>
        <taxon>Embryophyta</taxon>
        <taxon>Tracheophyta</taxon>
        <taxon>Spermatophyta</taxon>
        <taxon>Magnoliopsida</taxon>
        <taxon>eudicotyledons</taxon>
        <taxon>Gunneridae</taxon>
        <taxon>Pentapetalae</taxon>
        <taxon>rosids</taxon>
        <taxon>fabids</taxon>
        <taxon>Fabales</taxon>
        <taxon>Fabaceae</taxon>
        <taxon>Papilionoideae</taxon>
        <taxon>50 kb inversion clade</taxon>
        <taxon>NPAAA clade</taxon>
        <taxon>indigoferoid/millettioid clade</taxon>
        <taxon>Phaseoleae</taxon>
        <taxon>Flemingia</taxon>
    </lineage>
</organism>
<protein>
    <submittedName>
        <fullName evidence="1">Uncharacterized protein</fullName>
    </submittedName>
</protein>
<dbReference type="Proteomes" id="UP001603857">
    <property type="component" value="Unassembled WGS sequence"/>
</dbReference>
<dbReference type="PANTHER" id="PTHR46695:SF4">
    <property type="entry name" value="ZINC FINGER CCCH DOMAIN-CONTAINING PROTEIN 44"/>
    <property type="match status" value="1"/>
</dbReference>
<accession>A0ABD1NKB8</accession>
<evidence type="ECO:0000313" key="1">
    <source>
        <dbReference type="EMBL" id="KAL2348584.1"/>
    </source>
</evidence>
<gene>
    <name evidence="1" type="ORF">Fmac_002584</name>
</gene>
<dbReference type="PANTHER" id="PTHR46695">
    <property type="entry name" value="ZINC FINGER CCCH DOMAIN-CONTAINING PROTEIN 44-RELATED"/>
    <property type="match status" value="1"/>
</dbReference>
<proteinExistence type="predicted"/>
<keyword evidence="2" id="KW-1185">Reference proteome</keyword>
<name>A0ABD1NKB8_9FABA</name>
<dbReference type="AlphaFoldDB" id="A0ABD1NKB8"/>
<dbReference type="EMBL" id="JBGMDY010000001">
    <property type="protein sequence ID" value="KAL2348584.1"/>
    <property type="molecule type" value="Genomic_DNA"/>
</dbReference>
<sequence>MCYTCTYSLCKGCTKDADFVCVRDNKGMCGICMRTIMLIEKSAQGNKEMVC</sequence>
<comment type="caution">
    <text evidence="1">The sequence shown here is derived from an EMBL/GenBank/DDBJ whole genome shotgun (WGS) entry which is preliminary data.</text>
</comment>
<reference evidence="1 2" key="1">
    <citation type="submission" date="2024-08" db="EMBL/GenBank/DDBJ databases">
        <title>Insights into the chromosomal genome structure of Flemingia macrophylla.</title>
        <authorList>
            <person name="Ding Y."/>
            <person name="Zhao Y."/>
            <person name="Bi W."/>
            <person name="Wu M."/>
            <person name="Zhao G."/>
            <person name="Gong Y."/>
            <person name="Li W."/>
            <person name="Zhang P."/>
        </authorList>
    </citation>
    <scope>NUCLEOTIDE SEQUENCE [LARGE SCALE GENOMIC DNA]</scope>
    <source>
        <strain evidence="1">DYQJB</strain>
        <tissue evidence="1">Leaf</tissue>
    </source>
</reference>
<evidence type="ECO:0000313" key="2">
    <source>
        <dbReference type="Proteomes" id="UP001603857"/>
    </source>
</evidence>